<evidence type="ECO:0000313" key="2">
    <source>
        <dbReference type="EMBL" id="TGO62064.1"/>
    </source>
</evidence>
<feature type="region of interest" description="Disordered" evidence="1">
    <location>
        <begin position="1"/>
        <end position="28"/>
    </location>
</feature>
<reference evidence="2 3" key="1">
    <citation type="submission" date="2017-12" db="EMBL/GenBank/DDBJ databases">
        <title>Comparative genomics of Botrytis spp.</title>
        <authorList>
            <person name="Valero-Jimenez C.A."/>
            <person name="Tapia P."/>
            <person name="Veloso J."/>
            <person name="Silva-Moreno E."/>
            <person name="Staats M."/>
            <person name="Valdes J.H."/>
            <person name="Van Kan J.A.L."/>
        </authorList>
    </citation>
    <scope>NUCLEOTIDE SEQUENCE [LARGE SCALE GENOMIC DNA]</scope>
    <source>
        <strain evidence="2 3">MUCL2120</strain>
    </source>
</reference>
<feature type="region of interest" description="Disordered" evidence="1">
    <location>
        <begin position="35"/>
        <end position="54"/>
    </location>
</feature>
<gene>
    <name evidence="2" type="ORF">BOTNAR_0119g00040</name>
</gene>
<protein>
    <submittedName>
        <fullName evidence="2">Uncharacterized protein</fullName>
    </submittedName>
</protein>
<name>A0A4Z1INA5_9HELO</name>
<feature type="compositionally biased region" description="Basic and acidic residues" evidence="1">
    <location>
        <begin position="43"/>
        <end position="54"/>
    </location>
</feature>
<keyword evidence="3" id="KW-1185">Reference proteome</keyword>
<comment type="caution">
    <text evidence="2">The sequence shown here is derived from an EMBL/GenBank/DDBJ whole genome shotgun (WGS) entry which is preliminary data.</text>
</comment>
<organism evidence="2 3">
    <name type="scientific">Botryotinia narcissicola</name>
    <dbReference type="NCBI Taxonomy" id="278944"/>
    <lineage>
        <taxon>Eukaryota</taxon>
        <taxon>Fungi</taxon>
        <taxon>Dikarya</taxon>
        <taxon>Ascomycota</taxon>
        <taxon>Pezizomycotina</taxon>
        <taxon>Leotiomycetes</taxon>
        <taxon>Helotiales</taxon>
        <taxon>Sclerotiniaceae</taxon>
        <taxon>Botryotinia</taxon>
    </lineage>
</organism>
<proteinExistence type="predicted"/>
<evidence type="ECO:0000313" key="3">
    <source>
        <dbReference type="Proteomes" id="UP000297452"/>
    </source>
</evidence>
<evidence type="ECO:0000256" key="1">
    <source>
        <dbReference type="SAM" id="MobiDB-lite"/>
    </source>
</evidence>
<dbReference type="OrthoDB" id="10392242at2759"/>
<dbReference type="Proteomes" id="UP000297452">
    <property type="component" value="Unassembled WGS sequence"/>
</dbReference>
<sequence length="54" mass="6199">MQYAIKPPLTNSAAADRNPSIRVSQSYLKVDTRMRQAYQTETSEQRGNKRDDNP</sequence>
<dbReference type="AlphaFoldDB" id="A0A4Z1INA5"/>
<accession>A0A4Z1INA5</accession>
<dbReference type="EMBL" id="PQXJ01000119">
    <property type="protein sequence ID" value="TGO62064.1"/>
    <property type="molecule type" value="Genomic_DNA"/>
</dbReference>